<name>A0ABM6FFH3_9BURK</name>
<evidence type="ECO:0000256" key="1">
    <source>
        <dbReference type="ARBA" id="ARBA00023015"/>
    </source>
</evidence>
<dbReference type="PROSITE" id="PS51077">
    <property type="entry name" value="HTH_ICLR"/>
    <property type="match status" value="1"/>
</dbReference>
<protein>
    <submittedName>
        <fullName evidence="6">IclR family transcriptional regulator</fullName>
    </submittedName>
</protein>
<dbReference type="InterPro" id="IPR014757">
    <property type="entry name" value="Tscrpt_reg_IclR_C"/>
</dbReference>
<dbReference type="Pfam" id="PF09339">
    <property type="entry name" value="HTH_IclR"/>
    <property type="match status" value="1"/>
</dbReference>
<evidence type="ECO:0000313" key="6">
    <source>
        <dbReference type="EMBL" id="AOZ10669.1"/>
    </source>
</evidence>
<evidence type="ECO:0000256" key="2">
    <source>
        <dbReference type="ARBA" id="ARBA00023125"/>
    </source>
</evidence>
<dbReference type="Pfam" id="PF01614">
    <property type="entry name" value="IclR_C"/>
    <property type="match status" value="1"/>
</dbReference>
<evidence type="ECO:0000259" key="5">
    <source>
        <dbReference type="PROSITE" id="PS51078"/>
    </source>
</evidence>
<dbReference type="InterPro" id="IPR005471">
    <property type="entry name" value="Tscrpt_reg_IclR_N"/>
</dbReference>
<dbReference type="PANTHER" id="PTHR30136:SF35">
    <property type="entry name" value="HTH-TYPE TRANSCRIPTIONAL REGULATOR RV1719"/>
    <property type="match status" value="1"/>
</dbReference>
<feature type="domain" description="HTH iclR-type" evidence="4">
    <location>
        <begin position="2"/>
        <end position="63"/>
    </location>
</feature>
<evidence type="ECO:0000259" key="4">
    <source>
        <dbReference type="PROSITE" id="PS51077"/>
    </source>
</evidence>
<dbReference type="Gene3D" id="1.10.10.10">
    <property type="entry name" value="Winged helix-like DNA-binding domain superfamily/Winged helix DNA-binding domain"/>
    <property type="match status" value="1"/>
</dbReference>
<keyword evidence="3" id="KW-0804">Transcription</keyword>
<dbReference type="PANTHER" id="PTHR30136">
    <property type="entry name" value="HELIX-TURN-HELIX TRANSCRIPTIONAL REGULATOR, ICLR FAMILY"/>
    <property type="match status" value="1"/>
</dbReference>
<dbReference type="InterPro" id="IPR036390">
    <property type="entry name" value="WH_DNA-bd_sf"/>
</dbReference>
<dbReference type="SMART" id="SM00346">
    <property type="entry name" value="HTH_ICLR"/>
    <property type="match status" value="1"/>
</dbReference>
<keyword evidence="2" id="KW-0238">DNA-binding</keyword>
<keyword evidence="1" id="KW-0805">Transcription regulation</keyword>
<dbReference type="PROSITE" id="PS51078">
    <property type="entry name" value="ICLR_ED"/>
    <property type="match status" value="1"/>
</dbReference>
<proteinExistence type="predicted"/>
<dbReference type="SUPFAM" id="SSF46785">
    <property type="entry name" value="Winged helix' DNA-binding domain"/>
    <property type="match status" value="1"/>
</dbReference>
<dbReference type="InterPro" id="IPR036388">
    <property type="entry name" value="WH-like_DNA-bd_sf"/>
</dbReference>
<keyword evidence="7" id="KW-1185">Reference proteome</keyword>
<dbReference type="SUPFAM" id="SSF55781">
    <property type="entry name" value="GAF domain-like"/>
    <property type="match status" value="1"/>
</dbReference>
<accession>A0ABM6FFH3</accession>
<feature type="domain" description="IclR-ED" evidence="5">
    <location>
        <begin position="64"/>
        <end position="249"/>
    </location>
</feature>
<organism evidence="6 7">
    <name type="scientific">Cupriavidus malaysiensis</name>
    <dbReference type="NCBI Taxonomy" id="367825"/>
    <lineage>
        <taxon>Bacteria</taxon>
        <taxon>Pseudomonadati</taxon>
        <taxon>Pseudomonadota</taxon>
        <taxon>Betaproteobacteria</taxon>
        <taxon>Burkholderiales</taxon>
        <taxon>Burkholderiaceae</taxon>
        <taxon>Cupriavidus</taxon>
    </lineage>
</organism>
<dbReference type="InterPro" id="IPR050707">
    <property type="entry name" value="HTH_MetabolicPath_Reg"/>
</dbReference>
<dbReference type="InterPro" id="IPR029016">
    <property type="entry name" value="GAF-like_dom_sf"/>
</dbReference>
<evidence type="ECO:0000256" key="3">
    <source>
        <dbReference type="ARBA" id="ARBA00023163"/>
    </source>
</evidence>
<evidence type="ECO:0000313" key="7">
    <source>
        <dbReference type="Proteomes" id="UP000177515"/>
    </source>
</evidence>
<gene>
    <name evidence="6" type="ORF">BKK80_20935</name>
</gene>
<dbReference type="EMBL" id="CP017755">
    <property type="protein sequence ID" value="AOZ10669.1"/>
    <property type="molecule type" value="Genomic_DNA"/>
</dbReference>
<reference evidence="6 7" key="1">
    <citation type="submission" date="2016-10" db="EMBL/GenBank/DDBJ databases">
        <title>Complete genome sequences of three Cupriavidus strains isolated from various Malaysian environments.</title>
        <authorList>
            <person name="Abdullah A.A.-A."/>
            <person name="Shafie N.A.H."/>
            <person name="Lau N.S."/>
        </authorList>
    </citation>
    <scope>NUCLEOTIDE SEQUENCE [LARGE SCALE GENOMIC DNA]</scope>
    <source>
        <strain evidence="6 7">USMAA1020</strain>
    </source>
</reference>
<dbReference type="Gene3D" id="3.30.450.40">
    <property type="match status" value="1"/>
</dbReference>
<dbReference type="Proteomes" id="UP000177515">
    <property type="component" value="Chromosome 2"/>
</dbReference>
<sequence length="255" mass="27366">MVSPVVRALRLLRFIAEGGSTANLSEVGRRIEVNRVTVMRLLATLEHEGMLDALPQGGHQAGLELLKLSSRVLAGSDLVGFARQVLPRLADSLQLSAYLVVLDGGHALYLLRHMPAASLVSNIQVGSRVPAHLTTPGRMLLAGLSEDEQRERLGAEPLVTATPQSPASYARLGEILAADHERGCAWSFSAYEPGIDSCAAPVRDATGKTVAAISVAGPAQRFEQDGTLRERAEREVKRAARDVSAWLGDPGRLRR</sequence>